<dbReference type="InterPro" id="IPR050557">
    <property type="entry name" value="RTX_toxin/Mannuronan_C5-epim"/>
</dbReference>
<evidence type="ECO:0000256" key="7">
    <source>
        <dbReference type="ARBA" id="ARBA00023136"/>
    </source>
</evidence>
<dbReference type="Proteomes" id="UP000583454">
    <property type="component" value="Unassembled WGS sequence"/>
</dbReference>
<reference evidence="9 10" key="1">
    <citation type="submission" date="2020-08" db="EMBL/GenBank/DDBJ databases">
        <title>Genomic Encyclopedia of Type Strains, Phase IV (KMG-IV): sequencing the most valuable type-strain genomes for metagenomic binning, comparative biology and taxonomic classification.</title>
        <authorList>
            <person name="Goeker M."/>
        </authorList>
    </citation>
    <scope>NUCLEOTIDE SEQUENCE [LARGE SCALE GENOMIC DNA]</scope>
    <source>
        <strain evidence="9 10">DSM 2163</strain>
    </source>
</reference>
<keyword evidence="5" id="KW-0677">Repeat</keyword>
<dbReference type="AlphaFoldDB" id="A0A840ZFK4"/>
<feature type="region of interest" description="Disordered" evidence="8">
    <location>
        <begin position="191"/>
        <end position="217"/>
    </location>
</feature>
<dbReference type="PANTHER" id="PTHR38340:SF1">
    <property type="entry name" value="S-LAYER PROTEIN"/>
    <property type="match status" value="1"/>
</dbReference>
<dbReference type="GO" id="GO:0016020">
    <property type="term" value="C:membrane"/>
    <property type="evidence" value="ECO:0007669"/>
    <property type="project" value="UniProtKB-SubCell"/>
</dbReference>
<dbReference type="PANTHER" id="PTHR38340">
    <property type="entry name" value="S-LAYER PROTEIN"/>
    <property type="match status" value="1"/>
</dbReference>
<organism evidence="9 10">
    <name type="scientific">Methylorubrum rhodinum</name>
    <dbReference type="NCBI Taxonomy" id="29428"/>
    <lineage>
        <taxon>Bacteria</taxon>
        <taxon>Pseudomonadati</taxon>
        <taxon>Pseudomonadota</taxon>
        <taxon>Alphaproteobacteria</taxon>
        <taxon>Hyphomicrobiales</taxon>
        <taxon>Methylobacteriaceae</taxon>
        <taxon>Methylorubrum</taxon>
    </lineage>
</organism>
<dbReference type="InterPro" id="IPR011049">
    <property type="entry name" value="Serralysin-like_metalloprot_C"/>
</dbReference>
<dbReference type="SUPFAM" id="SSF51120">
    <property type="entry name" value="beta-Roll"/>
    <property type="match status" value="4"/>
</dbReference>
<feature type="compositionally biased region" description="Basic and acidic residues" evidence="8">
    <location>
        <begin position="196"/>
        <end position="205"/>
    </location>
</feature>
<keyword evidence="10" id="KW-1185">Reference proteome</keyword>
<evidence type="ECO:0000313" key="9">
    <source>
        <dbReference type="EMBL" id="MBB5755801.1"/>
    </source>
</evidence>
<dbReference type="InterPro" id="IPR018511">
    <property type="entry name" value="Hemolysin-typ_Ca-bd_CS"/>
</dbReference>
<accession>A0A840ZFK4</accession>
<evidence type="ECO:0000256" key="6">
    <source>
        <dbReference type="ARBA" id="ARBA00023026"/>
    </source>
</evidence>
<dbReference type="InterPro" id="IPR001343">
    <property type="entry name" value="Hemolysn_Ca-bd"/>
</dbReference>
<evidence type="ECO:0000256" key="5">
    <source>
        <dbReference type="ARBA" id="ARBA00022737"/>
    </source>
</evidence>
<keyword evidence="4" id="KW-0800">Toxin</keyword>
<dbReference type="GO" id="GO:0005576">
    <property type="term" value="C:extracellular region"/>
    <property type="evidence" value="ECO:0007669"/>
    <property type="project" value="UniProtKB-SubCell"/>
</dbReference>
<proteinExistence type="predicted"/>
<dbReference type="InterPro" id="IPR003995">
    <property type="entry name" value="RTX_toxin_determinant-A"/>
</dbReference>
<sequence length="592" mass="60015">MATPTSGKDNLVGTDGNDFLSGLGGNDTITGGFGTDTLNGNEDDDTLFGGANNDYLYGGSGRDRLEGGSGSDYLVGGLGADTVFGGEGDDVVFVASLAEAKGDVLDGGSGVDRLTLLLGDAKTALSFKAPGTGQSTTFVGATLTGFERYDITGGSGNDGLTGGRFNDVFRGGLGRDTLVGGAGDDMLFGEGNSDTLRGDAGRDNLDGGAGDDVLQGGAGNDYLQGGLGNDRIDGGAGDDNVTVISNGPDGPIEKDVIAGGTGSDTLYLGFTFDTKATILDFGAGSFTLAGGTKVSGFEQLIFSGGSGQDKVTGGASSDSLSGGEGSDTIYGRGGADQLTDGGGADKLYGEDGDDSFFMVPNGTFAPGTAGLTLDKDLVDGGKGNDTVTFGLPWMGAYQSVVLSLADQTKNGGFIKGDTYIGIETFVGTYLDDVMRGDKNNNTFDGGAGDDVLSGNAGNDTLIGGQGSDTLTGGSGNDVFDLTEFYLDYYPGVPNVDGYYYADTKGDVITDFVSGQDKIRLDLGDFLDDGTLKVAVESGAGNTAQASGPVLRFDTQARELWFDRDGKGSDADPVLLATIGTLTQLKTTDVLFV</sequence>
<evidence type="ECO:0000256" key="1">
    <source>
        <dbReference type="ARBA" id="ARBA00004370"/>
    </source>
</evidence>
<evidence type="ECO:0000256" key="8">
    <source>
        <dbReference type="SAM" id="MobiDB-lite"/>
    </source>
</evidence>
<dbReference type="Gene3D" id="2.150.10.10">
    <property type="entry name" value="Serralysin-like metalloprotease, C-terminal"/>
    <property type="match status" value="5"/>
</dbReference>
<dbReference type="PROSITE" id="PS00330">
    <property type="entry name" value="HEMOLYSIN_CALCIUM"/>
    <property type="match status" value="7"/>
</dbReference>
<dbReference type="EMBL" id="JACHOP010000002">
    <property type="protein sequence ID" value="MBB5755801.1"/>
    <property type="molecule type" value="Genomic_DNA"/>
</dbReference>
<evidence type="ECO:0000313" key="10">
    <source>
        <dbReference type="Proteomes" id="UP000583454"/>
    </source>
</evidence>
<protein>
    <submittedName>
        <fullName evidence="9">Ca2+-binding RTX toxin-like protein</fullName>
    </submittedName>
</protein>
<keyword evidence="3" id="KW-0964">Secreted</keyword>
<dbReference type="PRINTS" id="PR01488">
    <property type="entry name" value="RTXTOXINA"/>
</dbReference>
<dbReference type="GO" id="GO:0090729">
    <property type="term" value="F:toxin activity"/>
    <property type="evidence" value="ECO:0007669"/>
    <property type="project" value="UniProtKB-KW"/>
</dbReference>
<feature type="region of interest" description="Disordered" evidence="8">
    <location>
        <begin position="306"/>
        <end position="343"/>
    </location>
</feature>
<dbReference type="GO" id="GO:0005509">
    <property type="term" value="F:calcium ion binding"/>
    <property type="evidence" value="ECO:0007669"/>
    <property type="project" value="InterPro"/>
</dbReference>
<keyword evidence="7" id="KW-0472">Membrane</keyword>
<evidence type="ECO:0000256" key="3">
    <source>
        <dbReference type="ARBA" id="ARBA00022525"/>
    </source>
</evidence>
<evidence type="ECO:0000256" key="4">
    <source>
        <dbReference type="ARBA" id="ARBA00022656"/>
    </source>
</evidence>
<comment type="caution">
    <text evidence="9">The sequence shown here is derived from an EMBL/GenBank/DDBJ whole genome shotgun (WGS) entry which is preliminary data.</text>
</comment>
<keyword evidence="6" id="KW-0843">Virulence</keyword>
<name>A0A840ZFK4_9HYPH</name>
<gene>
    <name evidence="9" type="ORF">HNR00_000497</name>
</gene>
<dbReference type="Pfam" id="PF00353">
    <property type="entry name" value="HemolysinCabind"/>
    <property type="match status" value="8"/>
</dbReference>
<dbReference type="RefSeq" id="WP_183564360.1">
    <property type="nucleotide sequence ID" value="NZ_JACHOP010000002.1"/>
</dbReference>
<comment type="subcellular location">
    <subcellularLocation>
        <location evidence="1">Membrane</location>
    </subcellularLocation>
    <subcellularLocation>
        <location evidence="2">Secreted</location>
    </subcellularLocation>
</comment>
<evidence type="ECO:0000256" key="2">
    <source>
        <dbReference type="ARBA" id="ARBA00004613"/>
    </source>
</evidence>
<dbReference type="PRINTS" id="PR00313">
    <property type="entry name" value="CABNDNGRPT"/>
</dbReference>